<evidence type="ECO:0000313" key="1">
    <source>
        <dbReference type="EMBL" id="BAD53163.1"/>
    </source>
</evidence>
<gene>
    <name evidence="1" type="primary">B1097D05.37</name>
</gene>
<dbReference type="Proteomes" id="UP000817658">
    <property type="component" value="Chromosome 1"/>
</dbReference>
<proteinExistence type="predicted"/>
<dbReference type="EMBL" id="AP003332">
    <property type="protein sequence ID" value="BAD53163.1"/>
    <property type="molecule type" value="Genomic_DNA"/>
</dbReference>
<protein>
    <submittedName>
        <fullName evidence="1">Uncharacterized protein</fullName>
    </submittedName>
</protein>
<accession>Q5ZB82</accession>
<name>Q5ZB82_ORYSJ</name>
<reference evidence="1" key="1">
    <citation type="journal article" date="2002" name="Nature">
        <title>The genome sequence and structure of rice chromosome 1.</title>
        <authorList>
            <person name="Sasaki T."/>
            <person name="Matsumoto T."/>
            <person name="Yamamoto K."/>
            <person name="Sakata K."/>
            <person name="Baba T."/>
            <person name="Katayose Y."/>
            <person name="Wu J."/>
            <person name="Niimura Y."/>
            <person name="Cheng Z."/>
            <person name="Nagamura Y."/>
            <person name="Antonio B.A."/>
            <person name="Kanamori H."/>
            <person name="Hosokawa S."/>
            <person name="Masukawa M."/>
            <person name="Arikawa K."/>
            <person name="Chiden Y."/>
            <person name="Hayashi M."/>
            <person name="Okamoto M."/>
            <person name="Ando T."/>
            <person name="Aoki H."/>
            <person name="Arita K."/>
            <person name="Hamada M."/>
            <person name="Harada C."/>
            <person name="Hijishita S."/>
            <person name="Honda M."/>
            <person name="Ichikawa Y."/>
            <person name="Idonuma A."/>
            <person name="Iijima M."/>
            <person name="Ikeda M."/>
            <person name="Ikeno M."/>
            <person name="Itoh S."/>
            <person name="Itoh T."/>
            <person name="Itoh Y."/>
            <person name="Itoh Y."/>
            <person name="Iwabuchi A."/>
            <person name="Kamiya K."/>
            <person name="Karasawa W."/>
            <person name="Katagiri S."/>
            <person name="Kikuta A."/>
            <person name="Kobayashi N."/>
            <person name="Kono I."/>
            <person name="Machita K."/>
            <person name="Maehara T."/>
            <person name="Mizuno H."/>
            <person name="Mizubayashi T."/>
            <person name="Mukai Y."/>
            <person name="Nagasaki H."/>
            <person name="Nakashima M."/>
            <person name="Nakama Y."/>
            <person name="Nakamichi Y."/>
            <person name="Nakamura M."/>
            <person name="Namiki N."/>
            <person name="Negishi M."/>
            <person name="Ohta I."/>
            <person name="Ono N."/>
            <person name="Saji S."/>
            <person name="Sakai K."/>
            <person name="Shibata M."/>
            <person name="Shimokawa T."/>
            <person name="Shomura A."/>
            <person name="Song J."/>
            <person name="Takazaki Y."/>
            <person name="Terasawa K."/>
            <person name="Tsuji K."/>
            <person name="Waki K."/>
            <person name="Yamagata H."/>
            <person name="Yamane H."/>
            <person name="Yoshiki S."/>
            <person name="Yoshihara R."/>
            <person name="Yukawa K."/>
            <person name="Zhong H."/>
            <person name="Iwama H."/>
            <person name="Endo T."/>
            <person name="Ito H."/>
            <person name="Hahn J.H."/>
            <person name="Kim H.I."/>
            <person name="Eun M.Y."/>
            <person name="Yano M."/>
            <person name="Jiang J."/>
            <person name="Gojobori T."/>
        </authorList>
    </citation>
    <scope>NUCLEOTIDE SEQUENCE [LARGE SCALE GENOMIC DNA]</scope>
</reference>
<organism evidence="1">
    <name type="scientific">Oryza sativa subsp. japonica</name>
    <name type="common">Rice</name>
    <dbReference type="NCBI Taxonomy" id="39947"/>
    <lineage>
        <taxon>Eukaryota</taxon>
        <taxon>Viridiplantae</taxon>
        <taxon>Streptophyta</taxon>
        <taxon>Embryophyta</taxon>
        <taxon>Tracheophyta</taxon>
        <taxon>Spermatophyta</taxon>
        <taxon>Magnoliopsida</taxon>
        <taxon>Liliopsida</taxon>
        <taxon>Poales</taxon>
        <taxon>Poaceae</taxon>
        <taxon>BOP clade</taxon>
        <taxon>Oryzoideae</taxon>
        <taxon>Oryzeae</taxon>
        <taxon>Oryzinae</taxon>
        <taxon>Oryza</taxon>
        <taxon>Oryza sativa</taxon>
    </lineage>
</organism>
<sequence>METRVFLGHVFSKHHAGGSAGPTATLHGAHGGTSTTAWAGRATGRTRPCLLCGRIAV</sequence>
<dbReference type="AlphaFoldDB" id="Q5ZB82"/>